<dbReference type="InterPro" id="IPR012337">
    <property type="entry name" value="RNaseH-like_sf"/>
</dbReference>
<gene>
    <name evidence="14" type="ORF">TSUD_154760</name>
</gene>
<dbReference type="CDD" id="cd09274">
    <property type="entry name" value="RNase_HI_RT_Ty3"/>
    <property type="match status" value="1"/>
</dbReference>
<evidence type="ECO:0000256" key="7">
    <source>
        <dbReference type="ARBA" id="ARBA00022801"/>
    </source>
</evidence>
<dbReference type="Gene3D" id="3.10.20.370">
    <property type="match status" value="1"/>
</dbReference>
<dbReference type="Proteomes" id="UP000242715">
    <property type="component" value="Unassembled WGS sequence"/>
</dbReference>
<dbReference type="Gene3D" id="3.30.70.270">
    <property type="match status" value="2"/>
</dbReference>
<feature type="domain" description="CCHC-type" evidence="11">
    <location>
        <begin position="1438"/>
        <end position="1454"/>
    </location>
</feature>
<evidence type="ECO:0000313" key="15">
    <source>
        <dbReference type="Proteomes" id="UP000242715"/>
    </source>
</evidence>
<dbReference type="SUPFAM" id="SSF56672">
    <property type="entry name" value="DNA/RNA polymerases"/>
    <property type="match status" value="2"/>
</dbReference>
<dbReference type="GO" id="GO:0004519">
    <property type="term" value="F:endonuclease activity"/>
    <property type="evidence" value="ECO:0007669"/>
    <property type="project" value="UniProtKB-KW"/>
</dbReference>
<feature type="compositionally biased region" description="Low complexity" evidence="10">
    <location>
        <begin position="728"/>
        <end position="745"/>
    </location>
</feature>
<dbReference type="FunFam" id="3.30.420.10:FF:000032">
    <property type="entry name" value="Retrovirus-related Pol polyprotein from transposon 297-like Protein"/>
    <property type="match status" value="1"/>
</dbReference>
<dbReference type="FunFam" id="3.30.70.270:FF:000020">
    <property type="entry name" value="Transposon Tf2-6 polyprotein-like Protein"/>
    <property type="match status" value="1"/>
</dbReference>
<evidence type="ECO:0000256" key="2">
    <source>
        <dbReference type="ARBA" id="ARBA00022670"/>
    </source>
</evidence>
<dbReference type="Pfam" id="PF00098">
    <property type="entry name" value="zf-CCHC"/>
    <property type="match status" value="1"/>
</dbReference>
<dbReference type="PANTHER" id="PTHR37984">
    <property type="entry name" value="PROTEIN CBG26694"/>
    <property type="match status" value="1"/>
</dbReference>
<feature type="compositionally biased region" description="Basic and acidic residues" evidence="10">
    <location>
        <begin position="369"/>
        <end position="380"/>
    </location>
</feature>
<evidence type="ECO:0000256" key="8">
    <source>
        <dbReference type="ARBA" id="ARBA00022918"/>
    </source>
</evidence>
<sequence length="2563" mass="292094">MSGESTSLPTASDLSQVQYNYDNMTSTSSASNHDSSNKKVPIFSGDALRFEWWKDSIYHYVNGIDDELWDLIEEGVPIDGIGPDGKITLAQKRALSVENKKIFAKHNKVKQIMMSAISHDEYTKIMDRSIAKAMYDSLCSNYDGNRQVQNAKARLLVQQYELFTMKPEEDIETMFSRFQTLVSNLRILKKSYTTSDHVWKILNSLTDKWRPKVTAIEEAKDLEKISLESLISNLKSHEMVLNADAVKKKERPVALTSTKKSSKAFKAKTLEVEEDSSSDDQEEEEEDEEFSMFTRNFQKWARMSKSHKGNSSRNTPSREEKNYFKCNKPGHFIAECPEASSKDKNKNDDEEANVALMATTNGESDSEGSDSKGSDSKELDSEVSDSDDSEQDELAKKAEHFQALYKNSLIKIEELENGCTRCNKPTDEHEVVLQEFVHQNVNKNLPCRKNHFKSDEWRLVISCGRKAYVPKHYFTSKAAEVDKASDYWRELHNEYGGTVGFGGNQKGKIKGTCIVGSCTVIRESDKSIVFKGKRICNVFKINLSDLADQEVKCLLTLSEEKWVWHKRPLELLHIDLFGPVSTASINGKKYGLVIVNDYSRWTWVKFLRNKDDAYDIFSSFCTQIQKEKGLHILKVRSDHGGEFENEMFENFCEKYGILHEFSSPRTPQQNGVVERKNRTLQEMARTMMHETNIAKYLWAEAPDKVSELVENFADIQLSDDEESEPEEISGPSQPTSEETNSTPETLDSEDHSASEIIRSSPSRVEQTKHSFKYKSSHPEELILGNKDSPRKTRSSFRNEDSLIGLISLVEPSSTDEALADDAWIVAMQEELNQFERNEVWSLVPKPSKKNIIGTKWVYRNKLNEQGEVGRNKARLVAQGYSQQEGIDYTETFAPVARLEAIRLLLSYATHHNIILYQMDVKSAFLNDYISEEVYVKQPLGFEDTSHPDHVFKLKKSLYGLKQAPRAWYERLSNFLVEKGFQKGQVDNTLFSKTFKNDILIIQIYVDDIIFRSANSSLCEEFSKIMQEEFEMSMMGELKFFLGIQINQDKDGTYIHQTKYTKELLKKFNMEDCKPMTTPIHPTSSLSKDDSEGKVDQKLYRGMIGSLLYLTASRPDILFSVWLCARFQSDPRESHLTAEEYPTFVASIQGEETSRYSSVESCAFALVVVIPCWGLVLSNLCLALLLDLVLTMTSAHANAQIAESLATLTHLLARGDDPARDGEKRLDRFLKHKPSFFVGGFNPDGAVKWVEEVEIIFDAMECANENKLALGTYMLREEANQWWKNAKLRIGDRGVVITWEMFKREFFNKYFPADVKNKKVVEFMKLEQGNMSVAEYAAKFESLCAFSPHYNTPEAENDKCVKFESGLRPDIKHIIGFAEIRNFTTLVAKARICDEDGKAKSNYFKAVRGKSQDRAKPYEVKGRGSARGGKGKEKVDGDKCYSCGEEGHKSPECKKPKKVTGKVFALNGEGADQVDNLIRGTCFIHDTPLIAIIDTRATHSFISMDCMKRLNIPVYEMSGCMNIETPASGSVITRLVCRNCPVSVFGRHFGMDFTVIFPKSEGSLPLMNGEELKESLNDHGELFMVFGSLKLEGGIKLEELPVVSEFSDVFPEDISDLPPEREVEFGIDLVPGTSPISMAPYRMSASELNELKKQLEELLEKKFILPSVSPWGAPVLLVKKKEGSMRLCIDYRQLNKATIKNKYPLPRIDDLMDQLVGACVFSKIDLRSGYHQIRVKTEDIPKTAFRTRYGHYEYTVMPFGVTNAPGVFIEYMNKIFHSFLDKFVVVFIDDILVYSKSEEEHKEHLRIVLQVLKEKKLYAKLSKCEFWLEEVSFLGHVISSGGIAVDPAKVDAVMKWGTPESVSEIRSFLGLAGYYRRFIEGFSKMALPLTLLTRKDQAFVWDEKCEKSFQELKEKLTTAPVLILPDAKESFVVYCDASKLGLGGVLMQKGKVVAYASRQLKVHERNYPTHDLELAAVVFALKVWRHYLYGSRFEVFSDHKSLKYLFDQKELNMRQRRWLEFLKDYDFELSYHPGKANVVADALSRKSLHMSSLMAKELELIEEFRDLSLVCEITSNSVKLGMLKLTNPFLEKIRECQKEDEKLMKRVALVIEGQENDFKMDENGVVRFRGRVCVPDVPELKRMIFDEGHKSGLSIHPGLVKMYQDLKKLFWWPRMHKEIAEYVYACLVCQKSKIEHQKPSGLLQPLFVPEWKWDSIAMDFVGGLPKTAKGNEVIWVVVDRLTKSAHFIAIKIGTLVPKLAEIYVEQIIRLHGIPSSIVSDRDPKFTSRFWESLQEALGTKLRLSSAYHPQTDGQSERTIQSLEDLLRACVLEQGESWDSCLPLIEFTYNNSFHSSIGMAPFEALYGRRCRTPLCWYESGETVVLGPDIVQETTEKIRMIREKMKASQSRQKSYHDKRRKDVEFQEGDHVFLRVTSTTGVGRALKSKKLTSKFIGPKYVSDPSHVIELDDIQVKENLTIETIPLRVEGREVKKLRNKEIASVKVIWGGPAGENATWELESKMKGSYPELFSEQQLWARVARLELARASEGTRQGSPVLASQPSAL</sequence>
<keyword evidence="9" id="KW-0863">Zinc-finger</keyword>
<accession>A0A2Z6P7Q2</accession>
<dbReference type="EC" id="2.7.7.49" evidence="1"/>
<dbReference type="Pfam" id="PF08284">
    <property type="entry name" value="RVP_2"/>
    <property type="match status" value="1"/>
</dbReference>
<dbReference type="Pfam" id="PF14223">
    <property type="entry name" value="Retrotran_gag_2"/>
    <property type="match status" value="1"/>
</dbReference>
<dbReference type="InterPro" id="IPR041588">
    <property type="entry name" value="Integrase_H2C2"/>
</dbReference>
<dbReference type="Gene3D" id="3.30.420.10">
    <property type="entry name" value="Ribonuclease H-like superfamily/Ribonuclease H"/>
    <property type="match status" value="2"/>
</dbReference>
<dbReference type="InterPro" id="IPR043502">
    <property type="entry name" value="DNA/RNA_pol_sf"/>
</dbReference>
<keyword evidence="6" id="KW-0255">Endonuclease</keyword>
<dbReference type="FunFam" id="3.10.20.370:FF:000001">
    <property type="entry name" value="Retrovirus-related Pol polyprotein from transposon 17.6-like protein"/>
    <property type="match status" value="1"/>
</dbReference>
<keyword evidence="8" id="KW-0695">RNA-directed DNA polymerase</keyword>
<dbReference type="GO" id="GO:0008233">
    <property type="term" value="F:peptidase activity"/>
    <property type="evidence" value="ECO:0007669"/>
    <property type="project" value="UniProtKB-KW"/>
</dbReference>
<dbReference type="Pfam" id="PF17921">
    <property type="entry name" value="Integrase_H2C2"/>
    <property type="match status" value="1"/>
</dbReference>
<evidence type="ECO:0000256" key="9">
    <source>
        <dbReference type="PROSITE-ProRule" id="PRU00047"/>
    </source>
</evidence>
<dbReference type="SUPFAM" id="SSF57756">
    <property type="entry name" value="Retrovirus zinc finger-like domains"/>
    <property type="match status" value="2"/>
</dbReference>
<dbReference type="Gene3D" id="2.40.70.10">
    <property type="entry name" value="Acid Proteases"/>
    <property type="match status" value="1"/>
</dbReference>
<dbReference type="OrthoDB" id="1411056at2759"/>
<keyword evidence="5" id="KW-0540">Nuclease</keyword>
<dbReference type="InterPro" id="IPR041373">
    <property type="entry name" value="RT_RNaseH"/>
</dbReference>
<keyword evidence="3" id="KW-0808">Transferase</keyword>
<evidence type="ECO:0000259" key="13">
    <source>
        <dbReference type="PROSITE" id="PS50994"/>
    </source>
</evidence>
<dbReference type="SUPFAM" id="SSF53098">
    <property type="entry name" value="Ribonuclease H-like"/>
    <property type="match status" value="2"/>
</dbReference>
<name>A0A2Z6P7Q2_TRISU</name>
<keyword evidence="7" id="KW-0378">Hydrolase</keyword>
<keyword evidence="15" id="KW-1185">Reference proteome</keyword>
<feature type="compositionally biased region" description="Acidic residues" evidence="10">
    <location>
        <begin position="717"/>
        <end position="727"/>
    </location>
</feature>
<feature type="compositionally biased region" description="Acidic residues" evidence="10">
    <location>
        <begin position="272"/>
        <end position="290"/>
    </location>
</feature>
<feature type="compositionally biased region" description="Acidic residues" evidence="10">
    <location>
        <begin position="381"/>
        <end position="392"/>
    </location>
</feature>
<proteinExistence type="predicted"/>
<reference evidence="15" key="1">
    <citation type="journal article" date="2017" name="Front. Plant Sci.">
        <title>Climate Clever Clovers: New Paradigm to Reduce the Environmental Footprint of Ruminants by Breeding Low Methanogenic Forages Utilizing Haplotype Variation.</title>
        <authorList>
            <person name="Kaur P."/>
            <person name="Appels R."/>
            <person name="Bayer P.E."/>
            <person name="Keeble-Gagnere G."/>
            <person name="Wang J."/>
            <person name="Hirakawa H."/>
            <person name="Shirasawa K."/>
            <person name="Vercoe P."/>
            <person name="Stefanova K."/>
            <person name="Durmic Z."/>
            <person name="Nichols P."/>
            <person name="Revell C."/>
            <person name="Isobe S.N."/>
            <person name="Edwards D."/>
            <person name="Erskine W."/>
        </authorList>
    </citation>
    <scope>NUCLEOTIDE SEQUENCE [LARGE SCALE GENOMIC DNA]</scope>
    <source>
        <strain evidence="15">cv. Daliak</strain>
    </source>
</reference>
<dbReference type="Pfam" id="PF00078">
    <property type="entry name" value="RVT_1"/>
    <property type="match status" value="1"/>
</dbReference>
<dbReference type="InterPro" id="IPR005162">
    <property type="entry name" value="Retrotrans_gag_dom"/>
</dbReference>
<dbReference type="InterPro" id="IPR036397">
    <property type="entry name" value="RNaseH_sf"/>
</dbReference>
<dbReference type="Gene3D" id="4.10.60.10">
    <property type="entry name" value="Zinc finger, CCHC-type"/>
    <property type="match status" value="2"/>
</dbReference>
<evidence type="ECO:0000256" key="5">
    <source>
        <dbReference type="ARBA" id="ARBA00022722"/>
    </source>
</evidence>
<organism evidence="14 15">
    <name type="scientific">Trifolium subterraneum</name>
    <name type="common">Subterranean clover</name>
    <dbReference type="NCBI Taxonomy" id="3900"/>
    <lineage>
        <taxon>Eukaryota</taxon>
        <taxon>Viridiplantae</taxon>
        <taxon>Streptophyta</taxon>
        <taxon>Embryophyta</taxon>
        <taxon>Tracheophyta</taxon>
        <taxon>Spermatophyta</taxon>
        <taxon>Magnoliopsida</taxon>
        <taxon>eudicotyledons</taxon>
        <taxon>Gunneridae</taxon>
        <taxon>Pentapetalae</taxon>
        <taxon>rosids</taxon>
        <taxon>fabids</taxon>
        <taxon>Fabales</taxon>
        <taxon>Fabaceae</taxon>
        <taxon>Papilionoideae</taxon>
        <taxon>50 kb inversion clade</taxon>
        <taxon>NPAAA clade</taxon>
        <taxon>Hologalegina</taxon>
        <taxon>IRL clade</taxon>
        <taxon>Trifolieae</taxon>
        <taxon>Trifolium</taxon>
    </lineage>
</organism>
<dbReference type="GO" id="GO:0015074">
    <property type="term" value="P:DNA integration"/>
    <property type="evidence" value="ECO:0007669"/>
    <property type="project" value="InterPro"/>
</dbReference>
<evidence type="ECO:0000259" key="11">
    <source>
        <dbReference type="PROSITE" id="PS50158"/>
    </source>
</evidence>
<evidence type="ECO:0000256" key="4">
    <source>
        <dbReference type="ARBA" id="ARBA00022695"/>
    </source>
</evidence>
<dbReference type="PROSITE" id="PS50158">
    <property type="entry name" value="ZF_CCHC"/>
    <property type="match status" value="1"/>
</dbReference>
<dbReference type="InterPro" id="IPR043128">
    <property type="entry name" value="Rev_trsase/Diguanyl_cyclase"/>
</dbReference>
<dbReference type="CDD" id="cd00303">
    <property type="entry name" value="retropepsin_like"/>
    <property type="match status" value="1"/>
</dbReference>
<dbReference type="InterPro" id="IPR021109">
    <property type="entry name" value="Peptidase_aspartic_dom_sf"/>
</dbReference>
<keyword evidence="9" id="KW-0479">Metal-binding</keyword>
<dbReference type="Gene3D" id="1.10.340.70">
    <property type="match status" value="1"/>
</dbReference>
<evidence type="ECO:0000313" key="14">
    <source>
        <dbReference type="EMBL" id="GAU39819.1"/>
    </source>
</evidence>
<dbReference type="Gene3D" id="3.10.10.10">
    <property type="entry name" value="HIV Type 1 Reverse Transcriptase, subunit A, domain 1"/>
    <property type="match status" value="1"/>
</dbReference>
<evidence type="ECO:0000256" key="6">
    <source>
        <dbReference type="ARBA" id="ARBA00022759"/>
    </source>
</evidence>
<dbReference type="Pfam" id="PF03732">
    <property type="entry name" value="Retrotrans_gag"/>
    <property type="match status" value="1"/>
</dbReference>
<dbReference type="PANTHER" id="PTHR37984:SF5">
    <property type="entry name" value="PROTEIN NYNRIN-LIKE"/>
    <property type="match status" value="1"/>
</dbReference>
<dbReference type="PROSITE" id="PS50994">
    <property type="entry name" value="INTEGRASE"/>
    <property type="match status" value="2"/>
</dbReference>
<evidence type="ECO:0000256" key="10">
    <source>
        <dbReference type="SAM" id="MobiDB-lite"/>
    </source>
</evidence>
<dbReference type="Pfam" id="PF17917">
    <property type="entry name" value="RT_RNaseH"/>
    <property type="match status" value="1"/>
</dbReference>
<keyword evidence="2" id="KW-0645">Protease</keyword>
<dbReference type="InterPro" id="IPR001584">
    <property type="entry name" value="Integrase_cat-core"/>
</dbReference>
<dbReference type="SMART" id="SM00343">
    <property type="entry name" value="ZnF_C2HC"/>
    <property type="match status" value="2"/>
</dbReference>
<protein>
    <recommendedName>
        <fullName evidence="1">RNA-directed DNA polymerase</fullName>
        <ecNumber evidence="1">2.7.7.49</ecNumber>
    </recommendedName>
</protein>
<dbReference type="Pfam" id="PF07727">
    <property type="entry name" value="RVT_2"/>
    <property type="match status" value="1"/>
</dbReference>
<dbReference type="EMBL" id="DF973779">
    <property type="protein sequence ID" value="GAU39819.1"/>
    <property type="molecule type" value="Genomic_DNA"/>
</dbReference>
<dbReference type="PROSITE" id="PS50878">
    <property type="entry name" value="RT_POL"/>
    <property type="match status" value="1"/>
</dbReference>
<feature type="domain" description="Reverse transcriptase" evidence="12">
    <location>
        <begin position="1658"/>
        <end position="1837"/>
    </location>
</feature>
<dbReference type="InterPro" id="IPR013103">
    <property type="entry name" value="RVT_2"/>
</dbReference>
<dbReference type="GO" id="GO:0006508">
    <property type="term" value="P:proteolysis"/>
    <property type="evidence" value="ECO:0007669"/>
    <property type="project" value="UniProtKB-KW"/>
</dbReference>
<evidence type="ECO:0000256" key="3">
    <source>
        <dbReference type="ARBA" id="ARBA00022679"/>
    </source>
</evidence>
<evidence type="ECO:0000256" key="1">
    <source>
        <dbReference type="ARBA" id="ARBA00012493"/>
    </source>
</evidence>
<feature type="region of interest" description="Disordered" evidence="10">
    <location>
        <begin position="358"/>
        <end position="394"/>
    </location>
</feature>
<feature type="domain" description="Integrase catalytic" evidence="13">
    <location>
        <begin position="2204"/>
        <end position="2367"/>
    </location>
</feature>
<dbReference type="CDD" id="cd01647">
    <property type="entry name" value="RT_LTR"/>
    <property type="match status" value="1"/>
</dbReference>
<dbReference type="Pfam" id="PF00665">
    <property type="entry name" value="rve"/>
    <property type="match status" value="1"/>
</dbReference>
<dbReference type="GO" id="GO:0003676">
    <property type="term" value="F:nucleic acid binding"/>
    <property type="evidence" value="ECO:0007669"/>
    <property type="project" value="InterPro"/>
</dbReference>
<dbReference type="InterPro" id="IPR050951">
    <property type="entry name" value="Retrovirus_Pol_polyprotein"/>
</dbReference>
<dbReference type="InterPro" id="IPR000477">
    <property type="entry name" value="RT_dom"/>
</dbReference>
<dbReference type="InterPro" id="IPR036875">
    <property type="entry name" value="Znf_CCHC_sf"/>
</dbReference>
<evidence type="ECO:0000259" key="12">
    <source>
        <dbReference type="PROSITE" id="PS50878"/>
    </source>
</evidence>
<dbReference type="InterPro" id="IPR001878">
    <property type="entry name" value="Znf_CCHC"/>
</dbReference>
<dbReference type="FunFam" id="3.10.10.10:FF:000007">
    <property type="entry name" value="Retrovirus-related Pol polyprotein from transposon 17.6-like Protein"/>
    <property type="match status" value="1"/>
</dbReference>
<feature type="region of interest" description="Disordered" evidence="10">
    <location>
        <begin position="716"/>
        <end position="796"/>
    </location>
</feature>
<keyword evidence="4" id="KW-0548">Nucleotidyltransferase</keyword>
<dbReference type="GO" id="GO:0003964">
    <property type="term" value="F:RNA-directed DNA polymerase activity"/>
    <property type="evidence" value="ECO:0007669"/>
    <property type="project" value="UniProtKB-KW"/>
</dbReference>
<feature type="region of interest" description="Disordered" evidence="10">
    <location>
        <begin position="270"/>
        <end position="323"/>
    </location>
</feature>
<feature type="domain" description="Integrase catalytic" evidence="13">
    <location>
        <begin position="564"/>
        <end position="733"/>
    </location>
</feature>
<keyword evidence="9" id="KW-0862">Zinc</keyword>
<dbReference type="GO" id="GO:0008270">
    <property type="term" value="F:zinc ion binding"/>
    <property type="evidence" value="ECO:0007669"/>
    <property type="project" value="UniProtKB-KW"/>
</dbReference>